<dbReference type="SUPFAM" id="SSF47986">
    <property type="entry name" value="DEATH domain"/>
    <property type="match status" value="1"/>
</dbReference>
<dbReference type="CDD" id="cd08306">
    <property type="entry name" value="Death_FADD"/>
    <property type="match status" value="1"/>
</dbReference>
<feature type="domain" description="Death" evidence="13">
    <location>
        <begin position="135"/>
        <end position="219"/>
    </location>
</feature>
<dbReference type="SMART" id="SM00005">
    <property type="entry name" value="DEATH"/>
    <property type="match status" value="1"/>
</dbReference>
<evidence type="ECO:0000256" key="10">
    <source>
        <dbReference type="ARBA" id="ARBA00071128"/>
    </source>
</evidence>
<proteinExistence type="predicted"/>
<dbReference type="PANTHER" id="PTHR15077:SF10">
    <property type="entry name" value="FAS-ASSOCIATED DEATH DOMAIN PROTEIN"/>
    <property type="match status" value="1"/>
</dbReference>
<dbReference type="GO" id="GO:0045087">
    <property type="term" value="P:innate immune response"/>
    <property type="evidence" value="ECO:0007669"/>
    <property type="project" value="UniProtKB-KW"/>
</dbReference>
<dbReference type="PROSITE" id="PS50017">
    <property type="entry name" value="DEATH_DOMAIN"/>
    <property type="match status" value="1"/>
</dbReference>
<dbReference type="FunFam" id="1.10.533.10:FF:000059">
    <property type="entry name" value="Fas-associated via death domain"/>
    <property type="match status" value="1"/>
</dbReference>
<dbReference type="InterPro" id="IPR011029">
    <property type="entry name" value="DEATH-like_dom_sf"/>
</dbReference>
<evidence type="ECO:0000259" key="13">
    <source>
        <dbReference type="PROSITE" id="PS50017"/>
    </source>
</evidence>
<reference evidence="15 16" key="1">
    <citation type="journal article" date="2023" name="bioRxiv">
        <title>Conserved and derived expression patterns and positive selection on dental genes reveal complex evolutionary context of ever-growing rodent molars.</title>
        <authorList>
            <person name="Calamari Z.T."/>
            <person name="Song A."/>
            <person name="Cohen E."/>
            <person name="Akter M."/>
            <person name="Roy R.D."/>
            <person name="Hallikas O."/>
            <person name="Christensen M.M."/>
            <person name="Li P."/>
            <person name="Marangoni P."/>
            <person name="Jernvall J."/>
            <person name="Klein O.D."/>
        </authorList>
    </citation>
    <scope>NUCLEOTIDE SEQUENCE [LARGE SCALE GENOMIC DNA]</scope>
    <source>
        <strain evidence="15">V071</strain>
    </source>
</reference>
<dbReference type="SMART" id="SM00031">
    <property type="entry name" value="DED"/>
    <property type="match status" value="1"/>
</dbReference>
<keyword evidence="16" id="KW-1185">Reference proteome</keyword>
<evidence type="ECO:0000313" key="15">
    <source>
        <dbReference type="EMBL" id="KAK7803107.1"/>
    </source>
</evidence>
<keyword evidence="3" id="KW-0597">Phosphoprotein</keyword>
<protein>
    <recommendedName>
        <fullName evidence="9">FAS-associated death domain protein</fullName>
    </recommendedName>
    <alternativeName>
        <fullName evidence="11">FAS-associating death domain-containing protein</fullName>
    </alternativeName>
    <alternativeName>
        <fullName evidence="10">Fas-associated death domain protein</fullName>
    </alternativeName>
    <alternativeName>
        <fullName evidence="12">Mediator of receptor induced toxicity</fullName>
    </alternativeName>
</protein>
<dbReference type="GO" id="GO:0097191">
    <property type="term" value="P:extrinsic apoptotic signaling pathway"/>
    <property type="evidence" value="ECO:0007669"/>
    <property type="project" value="TreeGrafter"/>
</dbReference>
<dbReference type="Gene3D" id="1.10.533.10">
    <property type="entry name" value="Death Domain, Fas"/>
    <property type="match status" value="2"/>
</dbReference>
<evidence type="ECO:0000256" key="7">
    <source>
        <dbReference type="ARBA" id="ARBA00059068"/>
    </source>
</evidence>
<dbReference type="GO" id="GO:0031265">
    <property type="term" value="C:CD95 death-inducing signaling complex"/>
    <property type="evidence" value="ECO:0007669"/>
    <property type="project" value="TreeGrafter"/>
</dbReference>
<dbReference type="PROSITE" id="PS50168">
    <property type="entry name" value="DED"/>
    <property type="match status" value="1"/>
</dbReference>
<evidence type="ECO:0000256" key="5">
    <source>
        <dbReference type="ARBA" id="ARBA00022703"/>
    </source>
</evidence>
<comment type="caution">
    <text evidence="15">The sequence shown here is derived from an EMBL/GenBank/DDBJ whole genome shotgun (WGS) entry which is preliminary data.</text>
</comment>
<gene>
    <name evidence="15" type="ORF">U0070_015177</name>
</gene>
<dbReference type="GO" id="GO:0030674">
    <property type="term" value="F:protein-macromolecule adaptor activity"/>
    <property type="evidence" value="ECO:0007669"/>
    <property type="project" value="UniProtKB-ARBA"/>
</dbReference>
<evidence type="ECO:0000256" key="2">
    <source>
        <dbReference type="ARBA" id="ARBA00022490"/>
    </source>
</evidence>
<dbReference type="InterPro" id="IPR000488">
    <property type="entry name" value="Death_dom"/>
</dbReference>
<sequence length="246" mass="27619">MRGIWNSREALSGKAHWAGKPAVISCVESLRVARRVTAMDPFLVLLHSLSGSLSNSDLMELKFLCRERVGKRKLERMQSGLDLFSVLLEQNDLERNRTGLLRELLASLRRHDLLQRLDNFEAGLAVSAAPGEADLQVAFDIVCDNVGRDWKRLARLLKLSEVKIDGIEERYPRSLSEQVRETLRVWKIAERENATVAKLVKALRMCQLNLVADLVEEALQAQGTVTESENVSQVLWDSTVSSSQGP</sequence>
<dbReference type="EMBL" id="JBBHLL010000432">
    <property type="protein sequence ID" value="KAK7803107.1"/>
    <property type="molecule type" value="Genomic_DNA"/>
</dbReference>
<comment type="subunit">
    <text evidence="8">Can self-associate. Component of the AIM2 PANoptosome complex, a multiprotein complex that drives inflammatory cell death (PANoptosis). Component of the death-induced signaling complex (DISC) composed of cell surface receptor FAS/CD95 or TNFRSF1A, adapter protein FADD and the CASP8 protease; recruitment of CASP8 to the complex is required for processing of CASP8 into the p18 and p10 subunits. Interacts (via death domain) with FAS (via death domain). Interacts directly (via DED domain) with NOL3 (via CARD domain); inhibits death-inducing signaling complex (DISC) assembly by inhibiting the increase in FAS-FADD binding induced by FAS activation. Interacts with CFLAR, PEA15 and MBD4. When phosphorylated, part of a complex containing HIPK3 and FAS. May interact with MAVS/IPS1. Interacts with MOCV v-CFLAR protein and PIDD1. Interacts with RIPK1 and TRADD. Interacts with stimulated TNFRSF10B. Interacts with DDX24.</text>
</comment>
<evidence type="ECO:0000256" key="6">
    <source>
        <dbReference type="ARBA" id="ARBA00022859"/>
    </source>
</evidence>
<dbReference type="Pfam" id="PF01335">
    <property type="entry name" value="DED"/>
    <property type="match status" value="1"/>
</dbReference>
<evidence type="ECO:0000313" key="16">
    <source>
        <dbReference type="Proteomes" id="UP001488838"/>
    </source>
</evidence>
<name>A0AAW0HLT8_MYOGA</name>
<keyword evidence="6" id="KW-0391">Immunity</keyword>
<evidence type="ECO:0000259" key="14">
    <source>
        <dbReference type="PROSITE" id="PS50168"/>
    </source>
</evidence>
<dbReference type="InterPro" id="IPR001875">
    <property type="entry name" value="DED_dom"/>
</dbReference>
<dbReference type="GO" id="GO:0045089">
    <property type="term" value="P:positive regulation of innate immune response"/>
    <property type="evidence" value="ECO:0007669"/>
    <property type="project" value="TreeGrafter"/>
</dbReference>
<evidence type="ECO:0000256" key="12">
    <source>
        <dbReference type="ARBA" id="ARBA00081698"/>
    </source>
</evidence>
<evidence type="ECO:0000256" key="9">
    <source>
        <dbReference type="ARBA" id="ARBA00069996"/>
    </source>
</evidence>
<dbReference type="GO" id="GO:0005737">
    <property type="term" value="C:cytoplasm"/>
    <property type="evidence" value="ECO:0007669"/>
    <property type="project" value="UniProtKB-SubCell"/>
</dbReference>
<feature type="domain" description="DED" evidence="14">
    <location>
        <begin position="41"/>
        <end position="119"/>
    </location>
</feature>
<comment type="subcellular location">
    <subcellularLocation>
        <location evidence="1">Cytoplasm</location>
    </subcellularLocation>
</comment>
<evidence type="ECO:0000256" key="4">
    <source>
        <dbReference type="ARBA" id="ARBA00022588"/>
    </source>
</evidence>
<dbReference type="PANTHER" id="PTHR15077">
    <property type="entry name" value="FAS-ASSOCIATING DEATH DOMAIN-CONTAINING PROTEIN FADD"/>
    <property type="match status" value="1"/>
</dbReference>
<dbReference type="FunFam" id="1.10.533.10:FF:000062">
    <property type="entry name" value="Fas-associated via death domain"/>
    <property type="match status" value="1"/>
</dbReference>
<dbReference type="InterPro" id="IPR016729">
    <property type="entry name" value="FADD"/>
</dbReference>
<comment type="function">
    <text evidence="7">Apoptotic adapter molecule that recruits caspases CASP8 or CASP10 to the activated FAS/CD95 or TNFRSF1A/TNFR-1 receptors. The resulting aggregate called the death-inducing signaling complex (DISC) performs CASP8 proteolytic activation. Active CASP8 initiates the subsequent cascade of caspases mediating apoptosis. Involved in interferon-mediated antiviral immune response, playing a role in the positive regulation of interferon signaling.</text>
</comment>
<dbReference type="Pfam" id="PF00531">
    <property type="entry name" value="Death"/>
    <property type="match status" value="1"/>
</dbReference>
<evidence type="ECO:0000256" key="3">
    <source>
        <dbReference type="ARBA" id="ARBA00022553"/>
    </source>
</evidence>
<dbReference type="GO" id="GO:0005123">
    <property type="term" value="F:death receptor binding"/>
    <property type="evidence" value="ECO:0007669"/>
    <property type="project" value="TreeGrafter"/>
</dbReference>
<accession>A0AAW0HLT8</accession>
<organism evidence="15 16">
    <name type="scientific">Myodes glareolus</name>
    <name type="common">Bank vole</name>
    <name type="synonym">Clethrionomys glareolus</name>
    <dbReference type="NCBI Taxonomy" id="447135"/>
    <lineage>
        <taxon>Eukaryota</taxon>
        <taxon>Metazoa</taxon>
        <taxon>Chordata</taxon>
        <taxon>Craniata</taxon>
        <taxon>Vertebrata</taxon>
        <taxon>Euteleostomi</taxon>
        <taxon>Mammalia</taxon>
        <taxon>Eutheria</taxon>
        <taxon>Euarchontoglires</taxon>
        <taxon>Glires</taxon>
        <taxon>Rodentia</taxon>
        <taxon>Myomorpha</taxon>
        <taxon>Muroidea</taxon>
        <taxon>Cricetidae</taxon>
        <taxon>Arvicolinae</taxon>
        <taxon>Myodes</taxon>
    </lineage>
</organism>
<dbReference type="CDD" id="cd08336">
    <property type="entry name" value="DED_FADD"/>
    <property type="match status" value="1"/>
</dbReference>
<keyword evidence="4" id="KW-0399">Innate immunity</keyword>
<dbReference type="GO" id="GO:0001819">
    <property type="term" value="P:positive regulation of cytokine production"/>
    <property type="evidence" value="ECO:0007669"/>
    <property type="project" value="UniProtKB-ARBA"/>
</dbReference>
<dbReference type="Proteomes" id="UP001488838">
    <property type="component" value="Unassembled WGS sequence"/>
</dbReference>
<dbReference type="GO" id="GO:2001238">
    <property type="term" value="P:positive regulation of extrinsic apoptotic signaling pathway"/>
    <property type="evidence" value="ECO:0007669"/>
    <property type="project" value="UniProtKB-ARBA"/>
</dbReference>
<evidence type="ECO:0000256" key="11">
    <source>
        <dbReference type="ARBA" id="ARBA00075696"/>
    </source>
</evidence>
<keyword evidence="5" id="KW-0053">Apoptosis</keyword>
<evidence type="ECO:0000256" key="1">
    <source>
        <dbReference type="ARBA" id="ARBA00004496"/>
    </source>
</evidence>
<dbReference type="AlphaFoldDB" id="A0AAW0HLT8"/>
<dbReference type="GO" id="GO:0089720">
    <property type="term" value="F:caspase binding"/>
    <property type="evidence" value="ECO:0007669"/>
    <property type="project" value="TreeGrafter"/>
</dbReference>
<keyword evidence="2" id="KW-0963">Cytoplasm</keyword>
<evidence type="ECO:0000256" key="8">
    <source>
        <dbReference type="ARBA" id="ARBA00066149"/>
    </source>
</evidence>